<reference evidence="12 13" key="1">
    <citation type="submission" date="2021-07" db="EMBL/GenBank/DDBJ databases">
        <title>Alteriqipengyuania abyssalis NZ-12B nov, sp.nov isolated from deep sea sponge in pacific ocean.</title>
        <authorList>
            <person name="Tareen S."/>
            <person name="Wink J."/>
        </authorList>
    </citation>
    <scope>NUCLEOTIDE SEQUENCE [LARGE SCALE GENOMIC DNA]</scope>
    <source>
        <strain evidence="12 13">NZ-12B</strain>
    </source>
</reference>
<evidence type="ECO:0000313" key="13">
    <source>
        <dbReference type="Proteomes" id="UP000759298"/>
    </source>
</evidence>
<dbReference type="InterPro" id="IPR029063">
    <property type="entry name" value="SAM-dependent_MTases_sf"/>
</dbReference>
<name>A0ABS7PCD7_9SPHN</name>
<evidence type="ECO:0000256" key="4">
    <source>
        <dbReference type="ARBA" id="ARBA00013346"/>
    </source>
</evidence>
<protein>
    <recommendedName>
        <fullName evidence="4">Protein-L-isoaspartate O-methyltransferase</fullName>
        <ecNumber evidence="3">2.1.1.77</ecNumber>
    </recommendedName>
    <alternativeName>
        <fullName evidence="11">L-isoaspartyl protein carboxyl methyltransferase</fullName>
    </alternativeName>
    <alternativeName>
        <fullName evidence="9">Protein L-isoaspartyl methyltransferase</fullName>
    </alternativeName>
    <alternativeName>
        <fullName evidence="10">Protein-beta-aspartate methyltransferase</fullName>
    </alternativeName>
</protein>
<dbReference type="PANTHER" id="PTHR11579">
    <property type="entry name" value="PROTEIN-L-ISOASPARTATE O-METHYLTRANSFERASE"/>
    <property type="match status" value="1"/>
</dbReference>
<evidence type="ECO:0000256" key="8">
    <source>
        <dbReference type="ARBA" id="ARBA00022691"/>
    </source>
</evidence>
<dbReference type="EC" id="2.1.1.77" evidence="3"/>
<dbReference type="RefSeq" id="WP_222824366.1">
    <property type="nucleotide sequence ID" value="NZ_JAHWXP010000002.1"/>
</dbReference>
<evidence type="ECO:0000256" key="10">
    <source>
        <dbReference type="ARBA" id="ARBA00031323"/>
    </source>
</evidence>
<accession>A0ABS7PCD7</accession>
<evidence type="ECO:0000256" key="6">
    <source>
        <dbReference type="ARBA" id="ARBA00022603"/>
    </source>
</evidence>
<comment type="subcellular location">
    <subcellularLocation>
        <location evidence="1">Cytoplasm</location>
    </subcellularLocation>
</comment>
<keyword evidence="6" id="KW-0489">Methyltransferase</keyword>
<dbReference type="Gene3D" id="3.40.50.150">
    <property type="entry name" value="Vaccinia Virus protein VP39"/>
    <property type="match status" value="2"/>
</dbReference>
<dbReference type="EMBL" id="JAHWXP010000002">
    <property type="protein sequence ID" value="MBY8336724.1"/>
    <property type="molecule type" value="Genomic_DNA"/>
</dbReference>
<evidence type="ECO:0000256" key="9">
    <source>
        <dbReference type="ARBA" id="ARBA00030757"/>
    </source>
</evidence>
<organism evidence="12 13">
    <name type="scientific">Alteriqipengyuania abyssalis</name>
    <dbReference type="NCBI Taxonomy" id="2860200"/>
    <lineage>
        <taxon>Bacteria</taxon>
        <taxon>Pseudomonadati</taxon>
        <taxon>Pseudomonadota</taxon>
        <taxon>Alphaproteobacteria</taxon>
        <taxon>Sphingomonadales</taxon>
        <taxon>Erythrobacteraceae</taxon>
        <taxon>Alteriqipengyuania</taxon>
    </lineage>
</organism>
<dbReference type="PANTHER" id="PTHR11579:SF0">
    <property type="entry name" value="PROTEIN-L-ISOASPARTATE(D-ASPARTATE) O-METHYLTRANSFERASE"/>
    <property type="match status" value="1"/>
</dbReference>
<proteinExistence type="inferred from homology"/>
<sequence>MIATAHKAPDFTAARRHMIESQLRTSGINDAWVLDRMAAIPREDYVPEAARASAYVDRTVPLGAGVFLAPPLAQGQILTHAKPRADERTLLIGPATAYLAALIRPLVGELREAMPDEVLSGDVDGAFDLVIVDGAIEHVPAQLAATLAPSGRLVTGVVTRGVPRLAIGRHSGADVSLMTLVESQLPRLPAFDRPQSWTF</sequence>
<keyword evidence="13" id="KW-1185">Reference proteome</keyword>
<comment type="caution">
    <text evidence="12">The sequence shown here is derived from an EMBL/GenBank/DDBJ whole genome shotgun (WGS) entry which is preliminary data.</text>
</comment>
<evidence type="ECO:0000256" key="7">
    <source>
        <dbReference type="ARBA" id="ARBA00022679"/>
    </source>
</evidence>
<evidence type="ECO:0000313" key="12">
    <source>
        <dbReference type="EMBL" id="MBY8336724.1"/>
    </source>
</evidence>
<comment type="similarity">
    <text evidence="2">Belongs to the methyltransferase superfamily. L-isoaspartyl/D-aspartyl protein methyltransferase family.</text>
</comment>
<evidence type="ECO:0000256" key="11">
    <source>
        <dbReference type="ARBA" id="ARBA00031350"/>
    </source>
</evidence>
<gene>
    <name evidence="12" type="ORF">KYN89_06650</name>
</gene>
<evidence type="ECO:0000256" key="5">
    <source>
        <dbReference type="ARBA" id="ARBA00022490"/>
    </source>
</evidence>
<evidence type="ECO:0000256" key="3">
    <source>
        <dbReference type="ARBA" id="ARBA00011890"/>
    </source>
</evidence>
<keyword evidence="8" id="KW-0949">S-adenosyl-L-methionine</keyword>
<evidence type="ECO:0000256" key="1">
    <source>
        <dbReference type="ARBA" id="ARBA00004496"/>
    </source>
</evidence>
<dbReference type="Pfam" id="PF01135">
    <property type="entry name" value="PCMT"/>
    <property type="match status" value="1"/>
</dbReference>
<dbReference type="SUPFAM" id="SSF53335">
    <property type="entry name" value="S-adenosyl-L-methionine-dependent methyltransferases"/>
    <property type="match status" value="1"/>
</dbReference>
<dbReference type="Proteomes" id="UP000759298">
    <property type="component" value="Unassembled WGS sequence"/>
</dbReference>
<dbReference type="InterPro" id="IPR000682">
    <property type="entry name" value="PCMT"/>
</dbReference>
<evidence type="ECO:0000256" key="2">
    <source>
        <dbReference type="ARBA" id="ARBA00005369"/>
    </source>
</evidence>
<keyword evidence="7" id="KW-0808">Transferase</keyword>
<keyword evidence="5" id="KW-0963">Cytoplasm</keyword>